<organism evidence="1 2">
    <name type="scientific">Triticum urartu</name>
    <name type="common">Red wild einkorn</name>
    <name type="synonym">Crithodium urartu</name>
    <dbReference type="NCBI Taxonomy" id="4572"/>
    <lineage>
        <taxon>Eukaryota</taxon>
        <taxon>Viridiplantae</taxon>
        <taxon>Streptophyta</taxon>
        <taxon>Embryophyta</taxon>
        <taxon>Tracheophyta</taxon>
        <taxon>Spermatophyta</taxon>
        <taxon>Magnoliopsida</taxon>
        <taxon>Liliopsida</taxon>
        <taxon>Poales</taxon>
        <taxon>Poaceae</taxon>
        <taxon>BOP clade</taxon>
        <taxon>Pooideae</taxon>
        <taxon>Triticodae</taxon>
        <taxon>Triticeae</taxon>
        <taxon>Triticinae</taxon>
        <taxon>Triticum</taxon>
    </lineage>
</organism>
<reference evidence="2" key="1">
    <citation type="journal article" date="2013" name="Nature">
        <title>Draft genome of the wheat A-genome progenitor Triticum urartu.</title>
        <authorList>
            <person name="Ling H.Q."/>
            <person name="Zhao S."/>
            <person name="Liu D."/>
            <person name="Wang J."/>
            <person name="Sun H."/>
            <person name="Zhang C."/>
            <person name="Fan H."/>
            <person name="Li D."/>
            <person name="Dong L."/>
            <person name="Tao Y."/>
            <person name="Gao C."/>
            <person name="Wu H."/>
            <person name="Li Y."/>
            <person name="Cui Y."/>
            <person name="Guo X."/>
            <person name="Zheng S."/>
            <person name="Wang B."/>
            <person name="Yu K."/>
            <person name="Liang Q."/>
            <person name="Yang W."/>
            <person name="Lou X."/>
            <person name="Chen J."/>
            <person name="Feng M."/>
            <person name="Jian J."/>
            <person name="Zhang X."/>
            <person name="Luo G."/>
            <person name="Jiang Y."/>
            <person name="Liu J."/>
            <person name="Wang Z."/>
            <person name="Sha Y."/>
            <person name="Zhang B."/>
            <person name="Wu H."/>
            <person name="Tang D."/>
            <person name="Shen Q."/>
            <person name="Xue P."/>
            <person name="Zou S."/>
            <person name="Wang X."/>
            <person name="Liu X."/>
            <person name="Wang F."/>
            <person name="Yang Y."/>
            <person name="An X."/>
            <person name="Dong Z."/>
            <person name="Zhang K."/>
            <person name="Zhang X."/>
            <person name="Luo M.C."/>
            <person name="Dvorak J."/>
            <person name="Tong Y."/>
            <person name="Wang J."/>
            <person name="Yang H."/>
            <person name="Li Z."/>
            <person name="Wang D."/>
            <person name="Zhang A."/>
            <person name="Wang J."/>
        </authorList>
    </citation>
    <scope>NUCLEOTIDE SEQUENCE</scope>
    <source>
        <strain evidence="2">cv. G1812</strain>
    </source>
</reference>
<dbReference type="Gramene" id="TuG1812G0200002364.01.T01">
    <property type="protein sequence ID" value="TuG1812G0200002364.01.T01"/>
    <property type="gene ID" value="TuG1812G0200002364.01"/>
</dbReference>
<keyword evidence="2" id="KW-1185">Reference proteome</keyword>
<reference evidence="1" key="2">
    <citation type="submission" date="2018-03" db="EMBL/GenBank/DDBJ databases">
        <title>The Triticum urartu genome reveals the dynamic nature of wheat genome evolution.</title>
        <authorList>
            <person name="Ling H."/>
            <person name="Ma B."/>
            <person name="Shi X."/>
            <person name="Liu H."/>
            <person name="Dong L."/>
            <person name="Sun H."/>
            <person name="Cao Y."/>
            <person name="Gao Q."/>
            <person name="Zheng S."/>
            <person name="Li Y."/>
            <person name="Yu Y."/>
            <person name="Du H."/>
            <person name="Qi M."/>
            <person name="Li Y."/>
            <person name="Yu H."/>
            <person name="Cui Y."/>
            <person name="Wang N."/>
            <person name="Chen C."/>
            <person name="Wu H."/>
            <person name="Zhao Y."/>
            <person name="Zhang J."/>
            <person name="Li Y."/>
            <person name="Zhou W."/>
            <person name="Zhang B."/>
            <person name="Hu W."/>
            <person name="Eijk M."/>
            <person name="Tang J."/>
            <person name="Witsenboer H."/>
            <person name="Zhao S."/>
            <person name="Li Z."/>
            <person name="Zhang A."/>
            <person name="Wang D."/>
            <person name="Liang C."/>
        </authorList>
    </citation>
    <scope>NUCLEOTIDE SEQUENCE [LARGE SCALE GENOMIC DNA]</scope>
    <source>
        <strain evidence="1">cv. G1812</strain>
    </source>
</reference>
<evidence type="ECO:0000313" key="1">
    <source>
        <dbReference type="EnsemblPlants" id="TuG1812G0200002363.01.T01"/>
    </source>
</evidence>
<dbReference type="AlphaFoldDB" id="A0A8R7TG48"/>
<name>A0A8R7TG48_TRIUA</name>
<accession>A0A8R7TG48</accession>
<dbReference type="EnsemblPlants" id="TuG1812G0200002363.01.T01">
    <property type="protein sequence ID" value="TuG1812G0200002363.01.T01"/>
    <property type="gene ID" value="TuG1812G0200002363.01"/>
</dbReference>
<dbReference type="EnsemblPlants" id="TuG1812G0200002364.01.T01">
    <property type="protein sequence ID" value="TuG1812G0200002364.01.T01"/>
    <property type="gene ID" value="TuG1812G0200002364.01"/>
</dbReference>
<dbReference type="Gramene" id="TuG1812G0200002363.01.T01">
    <property type="protein sequence ID" value="TuG1812G0200002363.01.T01"/>
    <property type="gene ID" value="TuG1812G0200002363.01"/>
</dbReference>
<proteinExistence type="predicted"/>
<evidence type="ECO:0000313" key="2">
    <source>
        <dbReference type="Proteomes" id="UP000015106"/>
    </source>
</evidence>
<sequence>MYSSLPCNSIGWTRAYPTVMTEKFSSEQSGICSIYIRGNTTATIFRARPQSFQSPRWMRTLALITINASSANSIILCCRCSLDIATRMTSSSPSPPSISKFLHGLEQLQQLSMLVMIRTRTLLGWRAHPDHDRTM</sequence>
<reference evidence="1" key="3">
    <citation type="submission" date="2022-06" db="UniProtKB">
        <authorList>
            <consortium name="EnsemblPlants"/>
        </authorList>
    </citation>
    <scope>IDENTIFICATION</scope>
</reference>
<protein>
    <submittedName>
        <fullName evidence="1">Uncharacterized protein</fullName>
    </submittedName>
</protein>
<dbReference type="Proteomes" id="UP000015106">
    <property type="component" value="Chromosome 2"/>
</dbReference>